<feature type="domain" description="Peripheral subunit-binding (PSBD)" evidence="6">
    <location>
        <begin position="90"/>
        <end position="127"/>
    </location>
</feature>
<evidence type="ECO:0000256" key="1">
    <source>
        <dbReference type="ARBA" id="ARBA00001938"/>
    </source>
</evidence>
<dbReference type="Proteomes" id="UP001139104">
    <property type="component" value="Unassembled WGS sequence"/>
</dbReference>
<dbReference type="InterPro" id="IPR011053">
    <property type="entry name" value="Single_hybrid_motif"/>
</dbReference>
<dbReference type="Gene3D" id="3.30.559.10">
    <property type="entry name" value="Chloramphenicol acetyltransferase-like domain"/>
    <property type="match status" value="1"/>
</dbReference>
<dbReference type="PANTHER" id="PTHR23151">
    <property type="entry name" value="DIHYDROLIPOAMIDE ACETYL/SUCCINYL-TRANSFERASE-RELATED"/>
    <property type="match status" value="1"/>
</dbReference>
<organism evidence="7 8">
    <name type="scientific">Candidatus Rhodoblastus alkanivorans</name>
    <dbReference type="NCBI Taxonomy" id="2954117"/>
    <lineage>
        <taxon>Bacteria</taxon>
        <taxon>Pseudomonadati</taxon>
        <taxon>Pseudomonadota</taxon>
        <taxon>Alphaproteobacteria</taxon>
        <taxon>Hyphomicrobiales</taxon>
        <taxon>Rhodoblastaceae</taxon>
        <taxon>Rhodoblastus</taxon>
    </lineage>
</organism>
<dbReference type="RefSeq" id="WP_243067150.1">
    <property type="nucleotide sequence ID" value="NZ_JAIVFK010000019.1"/>
</dbReference>
<dbReference type="InterPro" id="IPR001078">
    <property type="entry name" value="2-oxoacid_DH_actylTfrase"/>
</dbReference>
<accession>A0ABS9Z6G5</accession>
<comment type="similarity">
    <text evidence="2 4">Belongs to the 2-oxoacid dehydrogenase family.</text>
</comment>
<feature type="domain" description="Lipoyl-binding" evidence="5">
    <location>
        <begin position="2"/>
        <end position="78"/>
    </location>
</feature>
<dbReference type="Pfam" id="PF00198">
    <property type="entry name" value="2-oxoacid_dh"/>
    <property type="match status" value="1"/>
</dbReference>
<evidence type="ECO:0000313" key="8">
    <source>
        <dbReference type="Proteomes" id="UP001139104"/>
    </source>
</evidence>
<keyword evidence="4" id="KW-0808">Transferase</keyword>
<dbReference type="InterPro" id="IPR023213">
    <property type="entry name" value="CAT-like_dom_sf"/>
</dbReference>
<dbReference type="Pfam" id="PF02817">
    <property type="entry name" value="E3_binding"/>
    <property type="match status" value="1"/>
</dbReference>
<dbReference type="CDD" id="cd06849">
    <property type="entry name" value="lipoyl_domain"/>
    <property type="match status" value="1"/>
</dbReference>
<dbReference type="Gene3D" id="4.10.320.10">
    <property type="entry name" value="E3-binding domain"/>
    <property type="match status" value="1"/>
</dbReference>
<dbReference type="PROSITE" id="PS51826">
    <property type="entry name" value="PSBD"/>
    <property type="match status" value="1"/>
</dbReference>
<gene>
    <name evidence="7" type="ORF">K2U94_10475</name>
</gene>
<dbReference type="SUPFAM" id="SSF52777">
    <property type="entry name" value="CoA-dependent acyltransferases"/>
    <property type="match status" value="1"/>
</dbReference>
<dbReference type="EC" id="2.3.1.-" evidence="4"/>
<dbReference type="EMBL" id="JAIVFP010000001">
    <property type="protein sequence ID" value="MCI4683187.1"/>
    <property type="molecule type" value="Genomic_DNA"/>
</dbReference>
<dbReference type="InterPro" id="IPR036625">
    <property type="entry name" value="E3-bd_dom_sf"/>
</dbReference>
<sequence>MATAILMPSIEPSMKVGRLTRWLRREGDFVEAGDVVAEIACPHGAMDVEAPRTGVLTRIFVPAGAEDVAVDAEIGQIEPGPAPHLSTRILASPRARRLAHEAGFDLSRVSGGGPNGRIIEADVRAALERGAPRQDVLRHAARAAAGGRMRPLIESAEWTPQVHLEVDCRIDALEAFRARLNAARGKFTTRVSLLDCLVKALALALIQAPRANVARAGEGFELAARADVAIALSLGSEIVAPALPGAEAMSLDQIAAARAAFLAGRFSPNAFIGGVSLIANLGAFGVRRILPAVVPPWTSVLGVGAAEQRIVVEQGAPAVATVLAVALAIDRRAMDEPAAGALLAAFKALIERPEGLAEV</sequence>
<dbReference type="SUPFAM" id="SSF47005">
    <property type="entry name" value="Peripheral subunit-binding domain of 2-oxo acid dehydrogenase complex"/>
    <property type="match status" value="1"/>
</dbReference>
<evidence type="ECO:0000256" key="3">
    <source>
        <dbReference type="ARBA" id="ARBA00022823"/>
    </source>
</evidence>
<keyword evidence="8" id="KW-1185">Reference proteome</keyword>
<evidence type="ECO:0000313" key="7">
    <source>
        <dbReference type="EMBL" id="MCI4683187.1"/>
    </source>
</evidence>
<dbReference type="InterPro" id="IPR045257">
    <property type="entry name" value="E2/Pdx1"/>
</dbReference>
<dbReference type="InterPro" id="IPR004167">
    <property type="entry name" value="PSBD"/>
</dbReference>
<name>A0ABS9Z6G5_9HYPH</name>
<evidence type="ECO:0000259" key="6">
    <source>
        <dbReference type="PROSITE" id="PS51826"/>
    </source>
</evidence>
<evidence type="ECO:0000256" key="4">
    <source>
        <dbReference type="RuleBase" id="RU003423"/>
    </source>
</evidence>
<dbReference type="PANTHER" id="PTHR23151:SF90">
    <property type="entry name" value="DIHYDROLIPOYLLYSINE-RESIDUE ACETYLTRANSFERASE COMPONENT OF PYRUVATE DEHYDROGENASE COMPLEX, MITOCHONDRIAL-RELATED"/>
    <property type="match status" value="1"/>
</dbReference>
<comment type="caution">
    <text evidence="7">The sequence shown here is derived from an EMBL/GenBank/DDBJ whole genome shotgun (WGS) entry which is preliminary data.</text>
</comment>
<keyword evidence="3 4" id="KW-0450">Lipoyl</keyword>
<dbReference type="Pfam" id="PF00364">
    <property type="entry name" value="Biotin_lipoyl"/>
    <property type="match status" value="1"/>
</dbReference>
<evidence type="ECO:0000259" key="5">
    <source>
        <dbReference type="PROSITE" id="PS50968"/>
    </source>
</evidence>
<reference evidence="7" key="1">
    <citation type="journal article" date="2022" name="ISME J.">
        <title>Identification of active gaseous-alkane degraders at natural gas seeps.</title>
        <authorList>
            <person name="Farhan Ul Haque M."/>
            <person name="Hernandez M."/>
            <person name="Crombie A.T."/>
            <person name="Murrell J.C."/>
        </authorList>
    </citation>
    <scope>NUCLEOTIDE SEQUENCE</scope>
    <source>
        <strain evidence="7">PC2</strain>
    </source>
</reference>
<dbReference type="Gene3D" id="2.40.50.100">
    <property type="match status" value="1"/>
</dbReference>
<dbReference type="SUPFAM" id="SSF51230">
    <property type="entry name" value="Single hybrid motif"/>
    <property type="match status" value="1"/>
</dbReference>
<keyword evidence="4" id="KW-0012">Acyltransferase</keyword>
<comment type="cofactor">
    <cofactor evidence="1 4">
        <name>(R)-lipoate</name>
        <dbReference type="ChEBI" id="CHEBI:83088"/>
    </cofactor>
</comment>
<dbReference type="PROSITE" id="PS50968">
    <property type="entry name" value="BIOTINYL_LIPOYL"/>
    <property type="match status" value="1"/>
</dbReference>
<protein>
    <recommendedName>
        <fullName evidence="4">Dihydrolipoamide acetyltransferase component of pyruvate dehydrogenase complex</fullName>
        <ecNumber evidence="4">2.3.1.-</ecNumber>
    </recommendedName>
</protein>
<dbReference type="InterPro" id="IPR000089">
    <property type="entry name" value="Biotin_lipoyl"/>
</dbReference>
<proteinExistence type="inferred from homology"/>
<evidence type="ECO:0000256" key="2">
    <source>
        <dbReference type="ARBA" id="ARBA00007317"/>
    </source>
</evidence>